<accession>A0A182IH25</accession>
<proteinExistence type="predicted"/>
<sequence length="115" mass="13543">TSRSYSCLWQIIADVSHFDFRRYSNTCRFLRGQCVHREQRNQCGQQCTLYEHRNHFLGLSNGFFFLWLDFLANSSRSVGREAACCWFLAGIQTIKSAPISFRTKHDRTDSHRTNE</sequence>
<evidence type="ECO:0000313" key="2">
    <source>
        <dbReference type="Proteomes" id="UP000075840"/>
    </source>
</evidence>
<dbReference type="EMBL" id="APCN01003536">
    <property type="status" value="NOT_ANNOTATED_CDS"/>
    <property type="molecule type" value="Genomic_DNA"/>
</dbReference>
<reference evidence="1" key="1">
    <citation type="submission" date="2022-08" db="UniProtKB">
        <authorList>
            <consortium name="EnsemblMetazoa"/>
        </authorList>
    </citation>
    <scope>IDENTIFICATION</scope>
    <source>
        <strain evidence="1">Dongola</strain>
    </source>
</reference>
<dbReference type="VEuPathDB" id="VectorBase:AARA014760"/>
<name>A0A182IH25_ANOAR</name>
<dbReference type="AlphaFoldDB" id="A0A182IH25"/>
<protein>
    <submittedName>
        <fullName evidence="1">Uncharacterized protein</fullName>
    </submittedName>
</protein>
<evidence type="ECO:0000313" key="1">
    <source>
        <dbReference type="EnsemblMetazoa" id="AARA014760-PA"/>
    </source>
</evidence>
<dbReference type="EnsemblMetazoa" id="AARA014760-RA">
    <property type="protein sequence ID" value="AARA014760-PA"/>
    <property type="gene ID" value="AARA014760"/>
</dbReference>
<organism evidence="1 2">
    <name type="scientific">Anopheles arabiensis</name>
    <name type="common">Mosquito</name>
    <dbReference type="NCBI Taxonomy" id="7173"/>
    <lineage>
        <taxon>Eukaryota</taxon>
        <taxon>Metazoa</taxon>
        <taxon>Ecdysozoa</taxon>
        <taxon>Arthropoda</taxon>
        <taxon>Hexapoda</taxon>
        <taxon>Insecta</taxon>
        <taxon>Pterygota</taxon>
        <taxon>Neoptera</taxon>
        <taxon>Endopterygota</taxon>
        <taxon>Diptera</taxon>
        <taxon>Nematocera</taxon>
        <taxon>Culicoidea</taxon>
        <taxon>Culicidae</taxon>
        <taxon>Anophelinae</taxon>
        <taxon>Anopheles</taxon>
    </lineage>
</organism>
<keyword evidence="2" id="KW-1185">Reference proteome</keyword>
<dbReference type="Proteomes" id="UP000075840">
    <property type="component" value="Unassembled WGS sequence"/>
</dbReference>